<reference evidence="1 2" key="1">
    <citation type="submission" date="2014-04" db="EMBL/GenBank/DDBJ databases">
        <authorList>
            <consortium name="DOE Joint Genome Institute"/>
            <person name="Kuo A."/>
            <person name="Kohler A."/>
            <person name="Costa M.D."/>
            <person name="Nagy L.G."/>
            <person name="Floudas D."/>
            <person name="Copeland A."/>
            <person name="Barry K.W."/>
            <person name="Cichocki N."/>
            <person name="Veneault-Fourrey C."/>
            <person name="LaButti K."/>
            <person name="Lindquist E.A."/>
            <person name="Lipzen A."/>
            <person name="Lundell T."/>
            <person name="Morin E."/>
            <person name="Murat C."/>
            <person name="Sun H."/>
            <person name="Tunlid A."/>
            <person name="Henrissat B."/>
            <person name="Grigoriev I.V."/>
            <person name="Hibbett D.S."/>
            <person name="Martin F."/>
            <person name="Nordberg H.P."/>
            <person name="Cantor M.N."/>
            <person name="Hua S.X."/>
        </authorList>
    </citation>
    <scope>NUCLEOTIDE SEQUENCE [LARGE SCALE GENOMIC DNA]</scope>
    <source>
        <strain evidence="1 2">441</strain>
    </source>
</reference>
<dbReference type="AlphaFoldDB" id="A0A0C9ZIU1"/>
<sequence>MMRKSLPGQALLHARRQLAQGGSGTEYIARARYTVKRKVTLELVLRMWFRSPQCSVFTGTSPQPRRCGTPLHQFLQPVNEWV</sequence>
<dbReference type="HOGENOM" id="CLU_2559182_0_0_1"/>
<evidence type="ECO:0000313" key="2">
    <source>
        <dbReference type="Proteomes" id="UP000054018"/>
    </source>
</evidence>
<reference evidence="2" key="2">
    <citation type="submission" date="2015-01" db="EMBL/GenBank/DDBJ databases">
        <title>Evolutionary Origins and Diversification of the Mycorrhizal Mutualists.</title>
        <authorList>
            <consortium name="DOE Joint Genome Institute"/>
            <consortium name="Mycorrhizal Genomics Consortium"/>
            <person name="Kohler A."/>
            <person name="Kuo A."/>
            <person name="Nagy L.G."/>
            <person name="Floudas D."/>
            <person name="Copeland A."/>
            <person name="Barry K.W."/>
            <person name="Cichocki N."/>
            <person name="Veneault-Fourrey C."/>
            <person name="LaButti K."/>
            <person name="Lindquist E.A."/>
            <person name="Lipzen A."/>
            <person name="Lundell T."/>
            <person name="Morin E."/>
            <person name="Murat C."/>
            <person name="Riley R."/>
            <person name="Ohm R."/>
            <person name="Sun H."/>
            <person name="Tunlid A."/>
            <person name="Henrissat B."/>
            <person name="Grigoriev I.V."/>
            <person name="Hibbett D.S."/>
            <person name="Martin F."/>
        </authorList>
    </citation>
    <scope>NUCLEOTIDE SEQUENCE [LARGE SCALE GENOMIC DNA]</scope>
    <source>
        <strain evidence="2">441</strain>
    </source>
</reference>
<protein>
    <submittedName>
        <fullName evidence="1">Uncharacterized protein</fullName>
    </submittedName>
</protein>
<name>A0A0C9ZIU1_9AGAM</name>
<dbReference type="Proteomes" id="UP000054018">
    <property type="component" value="Unassembled WGS sequence"/>
</dbReference>
<proteinExistence type="predicted"/>
<dbReference type="EMBL" id="KN833690">
    <property type="protein sequence ID" value="KIK29176.1"/>
    <property type="molecule type" value="Genomic_DNA"/>
</dbReference>
<organism evidence="1 2">
    <name type="scientific">Pisolithus microcarpus 441</name>
    <dbReference type="NCBI Taxonomy" id="765257"/>
    <lineage>
        <taxon>Eukaryota</taxon>
        <taxon>Fungi</taxon>
        <taxon>Dikarya</taxon>
        <taxon>Basidiomycota</taxon>
        <taxon>Agaricomycotina</taxon>
        <taxon>Agaricomycetes</taxon>
        <taxon>Agaricomycetidae</taxon>
        <taxon>Boletales</taxon>
        <taxon>Sclerodermatineae</taxon>
        <taxon>Pisolithaceae</taxon>
        <taxon>Pisolithus</taxon>
    </lineage>
</organism>
<evidence type="ECO:0000313" key="1">
    <source>
        <dbReference type="EMBL" id="KIK29176.1"/>
    </source>
</evidence>
<accession>A0A0C9ZIU1</accession>
<keyword evidence="2" id="KW-1185">Reference proteome</keyword>
<gene>
    <name evidence="1" type="ORF">PISMIDRAFT_672591</name>
</gene>